<keyword evidence="6" id="KW-1185">Reference proteome</keyword>
<keyword evidence="2" id="KW-0808">Transferase</keyword>
<name>A0ABP5LX73_9ACTN</name>
<keyword evidence="3" id="KW-0949">S-adenosyl-L-methionine</keyword>
<keyword evidence="1 5" id="KW-0489">Methyltransferase</keyword>
<proteinExistence type="predicted"/>
<protein>
    <submittedName>
        <fullName evidence="5">Methyltransferase</fullName>
    </submittedName>
</protein>
<dbReference type="CDD" id="cd02440">
    <property type="entry name" value="AdoMet_MTases"/>
    <property type="match status" value="1"/>
</dbReference>
<dbReference type="GO" id="GO:0032259">
    <property type="term" value="P:methylation"/>
    <property type="evidence" value="ECO:0007669"/>
    <property type="project" value="UniProtKB-KW"/>
</dbReference>
<organism evidence="5 6">
    <name type="scientific">Nocardioides koreensis</name>
    <dbReference type="NCBI Taxonomy" id="433651"/>
    <lineage>
        <taxon>Bacteria</taxon>
        <taxon>Bacillati</taxon>
        <taxon>Actinomycetota</taxon>
        <taxon>Actinomycetes</taxon>
        <taxon>Propionibacteriales</taxon>
        <taxon>Nocardioidaceae</taxon>
        <taxon>Nocardioides</taxon>
    </lineage>
</organism>
<feature type="domain" description="Methyltransferase" evidence="4">
    <location>
        <begin position="52"/>
        <end position="146"/>
    </location>
</feature>
<dbReference type="GO" id="GO:0008168">
    <property type="term" value="F:methyltransferase activity"/>
    <property type="evidence" value="ECO:0007669"/>
    <property type="project" value="UniProtKB-KW"/>
</dbReference>
<gene>
    <name evidence="5" type="ORF">GCM10009844_38830</name>
</gene>
<evidence type="ECO:0000313" key="6">
    <source>
        <dbReference type="Proteomes" id="UP001501771"/>
    </source>
</evidence>
<evidence type="ECO:0000259" key="4">
    <source>
        <dbReference type="Pfam" id="PF13649"/>
    </source>
</evidence>
<dbReference type="PANTHER" id="PTHR43464:SF19">
    <property type="entry name" value="UBIQUINONE BIOSYNTHESIS O-METHYLTRANSFERASE, MITOCHONDRIAL"/>
    <property type="match status" value="1"/>
</dbReference>
<evidence type="ECO:0000313" key="5">
    <source>
        <dbReference type="EMBL" id="GAA2153825.1"/>
    </source>
</evidence>
<reference evidence="6" key="1">
    <citation type="journal article" date="2019" name="Int. J. Syst. Evol. Microbiol.">
        <title>The Global Catalogue of Microorganisms (GCM) 10K type strain sequencing project: providing services to taxonomists for standard genome sequencing and annotation.</title>
        <authorList>
            <consortium name="The Broad Institute Genomics Platform"/>
            <consortium name="The Broad Institute Genome Sequencing Center for Infectious Disease"/>
            <person name="Wu L."/>
            <person name="Ma J."/>
        </authorList>
    </citation>
    <scope>NUCLEOTIDE SEQUENCE [LARGE SCALE GENOMIC DNA]</scope>
    <source>
        <strain evidence="6">JCM 16022</strain>
    </source>
</reference>
<sequence length="264" mass="28629">MGTVDKHPFDEKLAQWQAWCQAPWGRLRFAVVRETLRRQAEAMGAARGGLRVLDVGGGDGRDAVALAEAGHQVTLLDPAPSWLVEARRRAEEAGVSDRLRTVEGSIDDLARGGADYDLVLCHFVLHYRPADAGDVDRLAAVVRPGGRLSVMAPNAAARVIMRLTREGPEAALAELESDAFDSATFATAGRKVSAEEVETAMSDAGLVVLGRYAARVANDFVTDDTLKDDPDYYSALERLELALCDREPFVRLGGMWQLVAERPG</sequence>
<dbReference type="Gene3D" id="3.40.50.150">
    <property type="entry name" value="Vaccinia Virus protein VP39"/>
    <property type="match status" value="1"/>
</dbReference>
<dbReference type="SUPFAM" id="SSF53335">
    <property type="entry name" value="S-adenosyl-L-methionine-dependent methyltransferases"/>
    <property type="match status" value="1"/>
</dbReference>
<dbReference type="EMBL" id="BAAAQR010000014">
    <property type="protein sequence ID" value="GAA2153825.1"/>
    <property type="molecule type" value="Genomic_DNA"/>
</dbReference>
<comment type="caution">
    <text evidence="5">The sequence shown here is derived from an EMBL/GenBank/DDBJ whole genome shotgun (WGS) entry which is preliminary data.</text>
</comment>
<accession>A0ABP5LX73</accession>
<evidence type="ECO:0000256" key="3">
    <source>
        <dbReference type="ARBA" id="ARBA00022691"/>
    </source>
</evidence>
<dbReference type="Pfam" id="PF13649">
    <property type="entry name" value="Methyltransf_25"/>
    <property type="match status" value="1"/>
</dbReference>
<dbReference type="PANTHER" id="PTHR43464">
    <property type="entry name" value="METHYLTRANSFERASE"/>
    <property type="match status" value="1"/>
</dbReference>
<evidence type="ECO:0000256" key="2">
    <source>
        <dbReference type="ARBA" id="ARBA00022679"/>
    </source>
</evidence>
<dbReference type="InterPro" id="IPR029063">
    <property type="entry name" value="SAM-dependent_MTases_sf"/>
</dbReference>
<evidence type="ECO:0000256" key="1">
    <source>
        <dbReference type="ARBA" id="ARBA00022603"/>
    </source>
</evidence>
<dbReference type="Proteomes" id="UP001501771">
    <property type="component" value="Unassembled WGS sequence"/>
</dbReference>
<dbReference type="InterPro" id="IPR041698">
    <property type="entry name" value="Methyltransf_25"/>
</dbReference>